<dbReference type="RefSeq" id="WP_252854902.1">
    <property type="nucleotide sequence ID" value="NZ_JAMXLR010000077.1"/>
</dbReference>
<organism evidence="5 6">
    <name type="scientific">Aeoliella straminimaris</name>
    <dbReference type="NCBI Taxonomy" id="2954799"/>
    <lineage>
        <taxon>Bacteria</taxon>
        <taxon>Pseudomonadati</taxon>
        <taxon>Planctomycetota</taxon>
        <taxon>Planctomycetia</taxon>
        <taxon>Pirellulales</taxon>
        <taxon>Lacipirellulaceae</taxon>
        <taxon>Aeoliella</taxon>
    </lineage>
</organism>
<dbReference type="EMBL" id="JAMXLR010000077">
    <property type="protein sequence ID" value="MCO6046790.1"/>
    <property type="molecule type" value="Genomic_DNA"/>
</dbReference>
<dbReference type="InterPro" id="IPR036388">
    <property type="entry name" value="WH-like_DNA-bd_sf"/>
</dbReference>
<dbReference type="Gene3D" id="1.10.4040.10">
    <property type="entry name" value="Penicillinase repressor domain"/>
    <property type="match status" value="1"/>
</dbReference>
<evidence type="ECO:0000313" key="6">
    <source>
        <dbReference type="Proteomes" id="UP001155241"/>
    </source>
</evidence>
<keyword evidence="2" id="KW-0805">Transcription regulation</keyword>
<keyword evidence="3" id="KW-0238">DNA-binding</keyword>
<dbReference type="SUPFAM" id="SSF46785">
    <property type="entry name" value="Winged helix' DNA-binding domain"/>
    <property type="match status" value="1"/>
</dbReference>
<gene>
    <name evidence="5" type="ORF">NG895_23070</name>
</gene>
<dbReference type="InterPro" id="IPR005650">
    <property type="entry name" value="BlaI_family"/>
</dbReference>
<sequence length="127" mass="14496">MARPKATELTERELELMHVFWDQGAMTAMDARDQLAQGGRDLAYTTVATLVKILVDKGFLEQTGDARPFIYKPLKDFDDVSKRLVTDMVQRVFQGSREALLVRLLDGRKLTKKEREVLEQILEGGKQ</sequence>
<dbReference type="Pfam" id="PF03965">
    <property type="entry name" value="Penicillinase_R"/>
    <property type="match status" value="1"/>
</dbReference>
<comment type="similarity">
    <text evidence="1">Belongs to the BlaI transcriptional regulatory family.</text>
</comment>
<dbReference type="AlphaFoldDB" id="A0A9X2FD60"/>
<dbReference type="Gene3D" id="1.10.10.10">
    <property type="entry name" value="Winged helix-like DNA-binding domain superfamily/Winged helix DNA-binding domain"/>
    <property type="match status" value="1"/>
</dbReference>
<dbReference type="GO" id="GO:0045892">
    <property type="term" value="P:negative regulation of DNA-templated transcription"/>
    <property type="evidence" value="ECO:0007669"/>
    <property type="project" value="InterPro"/>
</dbReference>
<accession>A0A9X2FD60</accession>
<evidence type="ECO:0000313" key="5">
    <source>
        <dbReference type="EMBL" id="MCO6046790.1"/>
    </source>
</evidence>
<dbReference type="Proteomes" id="UP001155241">
    <property type="component" value="Unassembled WGS sequence"/>
</dbReference>
<name>A0A9X2FD60_9BACT</name>
<dbReference type="PIRSF" id="PIRSF019455">
    <property type="entry name" value="CopR_AtkY"/>
    <property type="match status" value="1"/>
</dbReference>
<comment type="caution">
    <text evidence="5">The sequence shown here is derived from an EMBL/GenBank/DDBJ whole genome shotgun (WGS) entry which is preliminary data.</text>
</comment>
<reference evidence="5" key="1">
    <citation type="submission" date="2022-06" db="EMBL/GenBank/DDBJ databases">
        <title>Aeoliella straminimaris, a novel planctomycete from sediments.</title>
        <authorList>
            <person name="Vitorino I.R."/>
            <person name="Lage O.M."/>
        </authorList>
    </citation>
    <scope>NUCLEOTIDE SEQUENCE</scope>
    <source>
        <strain evidence="5">ICT_H6.2</strain>
    </source>
</reference>
<dbReference type="GO" id="GO:0003677">
    <property type="term" value="F:DNA binding"/>
    <property type="evidence" value="ECO:0007669"/>
    <property type="project" value="UniProtKB-KW"/>
</dbReference>
<dbReference type="InterPro" id="IPR036390">
    <property type="entry name" value="WH_DNA-bd_sf"/>
</dbReference>
<evidence type="ECO:0000256" key="3">
    <source>
        <dbReference type="ARBA" id="ARBA00023125"/>
    </source>
</evidence>
<keyword evidence="6" id="KW-1185">Reference proteome</keyword>
<protein>
    <submittedName>
        <fullName evidence="5">BlaI/MecI/CopY family transcriptional regulator</fullName>
    </submittedName>
</protein>
<evidence type="ECO:0000256" key="2">
    <source>
        <dbReference type="ARBA" id="ARBA00023015"/>
    </source>
</evidence>
<evidence type="ECO:0000256" key="1">
    <source>
        <dbReference type="ARBA" id="ARBA00011046"/>
    </source>
</evidence>
<evidence type="ECO:0000256" key="4">
    <source>
        <dbReference type="ARBA" id="ARBA00023163"/>
    </source>
</evidence>
<keyword evidence="4" id="KW-0804">Transcription</keyword>
<proteinExistence type="inferred from homology"/>